<comment type="caution">
    <text evidence="1">The sequence shown here is derived from an EMBL/GenBank/DDBJ whole genome shotgun (WGS) entry which is preliminary data.</text>
</comment>
<sequence length="51" mass="6086">MKKILLYLTLILLPVAGGLFLAERFQTDLEISVFDCQMKEWKRREQSPERM</sequence>
<gene>
    <name evidence="1" type="ORF">H7U36_10070</name>
</gene>
<accession>A0ABS2E9X4</accession>
<keyword evidence="2" id="KW-1185">Reference proteome</keyword>
<organism evidence="1 2">
    <name type="scientific">Faecalicatena fissicatena</name>
    <dbReference type="NCBI Taxonomy" id="290055"/>
    <lineage>
        <taxon>Bacteria</taxon>
        <taxon>Bacillati</taxon>
        <taxon>Bacillota</taxon>
        <taxon>Clostridia</taxon>
        <taxon>Lachnospirales</taxon>
        <taxon>Lachnospiraceae</taxon>
        <taxon>Faecalicatena</taxon>
    </lineage>
</organism>
<dbReference type="RefSeq" id="WP_156111852.1">
    <property type="nucleotide sequence ID" value="NZ_JACLYY010000009.1"/>
</dbReference>
<evidence type="ECO:0000313" key="1">
    <source>
        <dbReference type="EMBL" id="MBM6738438.1"/>
    </source>
</evidence>
<reference evidence="1 2" key="1">
    <citation type="journal article" date="2021" name="Sci. Rep.">
        <title>The distribution of antibiotic resistance genes in chicken gut microbiota commensals.</title>
        <authorList>
            <person name="Juricova H."/>
            <person name="Matiasovicova J."/>
            <person name="Kubasova T."/>
            <person name="Cejkova D."/>
            <person name="Rychlik I."/>
        </authorList>
    </citation>
    <scope>NUCLEOTIDE SEQUENCE [LARGE SCALE GENOMIC DNA]</scope>
    <source>
        <strain evidence="1 2">An773</strain>
    </source>
</reference>
<protein>
    <submittedName>
        <fullName evidence="1">Uncharacterized protein</fullName>
    </submittedName>
</protein>
<dbReference type="Proteomes" id="UP000716906">
    <property type="component" value="Unassembled WGS sequence"/>
</dbReference>
<evidence type="ECO:0000313" key="2">
    <source>
        <dbReference type="Proteomes" id="UP000716906"/>
    </source>
</evidence>
<proteinExistence type="predicted"/>
<name>A0ABS2E9X4_9FIRM</name>
<dbReference type="EMBL" id="JACLYY010000009">
    <property type="protein sequence ID" value="MBM6738438.1"/>
    <property type="molecule type" value="Genomic_DNA"/>
</dbReference>